<sequence length="271" mass="30405">MSVPCLFGAHDRELQLGSCARTSSNIAGTQIAFFARSIPNSLLHLINKQQVLTLYQSLRYAERERCRCKSSMVERTSKKIEQVEKPGVFLASHAALDLLNTEWPTAAGTEDFFETDGDVFSWLRQTGLAPVGVTEVRPSGSLVRAAHALRSVIRILIEARKAGKRPDLSDLNAFLAAAQSHPQLIWSKARTIEIQTSRSTDTAEQVLAPIAVKAAELLANGDFERVRRCDSETCVHWFYDLTRPGRRRWCSMATCGNRLKVKEYRRRLNSD</sequence>
<keyword evidence="3" id="KW-1185">Reference proteome</keyword>
<gene>
    <name evidence="2" type="ordered locus">AciX8_1589</name>
</gene>
<proteinExistence type="predicted"/>
<reference evidence="2 3" key="1">
    <citation type="submission" date="2011-11" db="EMBL/GenBank/DDBJ databases">
        <title>Complete sequence of Granulicella mallensis MP5ACTX8.</title>
        <authorList>
            <consortium name="US DOE Joint Genome Institute"/>
            <person name="Lucas S."/>
            <person name="Copeland A."/>
            <person name="Lapidus A."/>
            <person name="Cheng J.-F."/>
            <person name="Goodwin L."/>
            <person name="Pitluck S."/>
            <person name="Peters L."/>
            <person name="Lu M."/>
            <person name="Detter J.C."/>
            <person name="Han C."/>
            <person name="Tapia R."/>
            <person name="Land M."/>
            <person name="Hauser L."/>
            <person name="Kyrpides N."/>
            <person name="Ivanova N."/>
            <person name="Mikhailova N."/>
            <person name="Pagani I."/>
            <person name="Rawat S."/>
            <person name="Mannisto M."/>
            <person name="Haggblom M."/>
            <person name="Woyke T."/>
        </authorList>
    </citation>
    <scope>NUCLEOTIDE SEQUENCE [LARGE SCALE GENOMIC DNA]</scope>
    <source>
        <strain evidence="3">ATCC BAA-1857 / DSM 23137 / MP5ACTX8</strain>
    </source>
</reference>
<dbReference type="HOGENOM" id="CLU_087298_3_0_0"/>
<dbReference type="EMBL" id="CP003130">
    <property type="protein sequence ID" value="AEU35929.1"/>
    <property type="molecule type" value="Genomic_DNA"/>
</dbReference>
<evidence type="ECO:0000313" key="2">
    <source>
        <dbReference type="EMBL" id="AEU35929.1"/>
    </source>
</evidence>
<dbReference type="AlphaFoldDB" id="G8NNQ4"/>
<name>G8NNQ4_GRAMM</name>
<dbReference type="InterPro" id="IPR010852">
    <property type="entry name" value="ABATE"/>
</dbReference>
<dbReference type="Gene3D" id="1.10.3300.10">
    <property type="entry name" value="Jann2411-like domain"/>
    <property type="match status" value="1"/>
</dbReference>
<organism evidence="2 3">
    <name type="scientific">Granulicella mallensis (strain ATCC BAA-1857 / DSM 23137 / MP5ACTX8)</name>
    <dbReference type="NCBI Taxonomy" id="682795"/>
    <lineage>
        <taxon>Bacteria</taxon>
        <taxon>Pseudomonadati</taxon>
        <taxon>Acidobacteriota</taxon>
        <taxon>Terriglobia</taxon>
        <taxon>Terriglobales</taxon>
        <taxon>Acidobacteriaceae</taxon>
        <taxon>Granulicella</taxon>
    </lineage>
</organism>
<evidence type="ECO:0000313" key="3">
    <source>
        <dbReference type="Proteomes" id="UP000007113"/>
    </source>
</evidence>
<dbReference type="InterPro" id="IPR021005">
    <property type="entry name" value="Znf_CGNR"/>
</dbReference>
<evidence type="ECO:0000259" key="1">
    <source>
        <dbReference type="Pfam" id="PF11706"/>
    </source>
</evidence>
<dbReference type="Pfam" id="PF07336">
    <property type="entry name" value="ABATE"/>
    <property type="match status" value="1"/>
</dbReference>
<dbReference type="Pfam" id="PF11706">
    <property type="entry name" value="zf-CGNR"/>
    <property type="match status" value="1"/>
</dbReference>
<dbReference type="STRING" id="682795.AciX8_1589"/>
<dbReference type="eggNOG" id="COG5516">
    <property type="taxonomic scope" value="Bacteria"/>
</dbReference>
<accession>G8NNQ4</accession>
<dbReference type="Proteomes" id="UP000007113">
    <property type="component" value="Chromosome"/>
</dbReference>
<feature type="domain" description="Zinc finger CGNR" evidence="1">
    <location>
        <begin position="225"/>
        <end position="267"/>
    </location>
</feature>
<dbReference type="InterPro" id="IPR023286">
    <property type="entry name" value="ABATE_dom_sf"/>
</dbReference>
<protein>
    <recommendedName>
        <fullName evidence="1">Zinc finger CGNR domain-containing protein</fullName>
    </recommendedName>
</protein>
<dbReference type="PANTHER" id="PTHR35525">
    <property type="entry name" value="BLL6575 PROTEIN"/>
    <property type="match status" value="1"/>
</dbReference>
<dbReference type="PANTHER" id="PTHR35525:SF3">
    <property type="entry name" value="BLL6575 PROTEIN"/>
    <property type="match status" value="1"/>
</dbReference>
<dbReference type="SUPFAM" id="SSF160904">
    <property type="entry name" value="Jann2411-like"/>
    <property type="match status" value="1"/>
</dbReference>
<dbReference type="KEGG" id="gma:AciX8_1589"/>